<gene>
    <name evidence="2" type="primary">rqcH</name>
    <name evidence="5" type="ORF">MBFIL_16220</name>
</gene>
<dbReference type="FunFam" id="2.30.310.10:FF:000003">
    <property type="entry name" value="Zinc knuckle domain containing protein"/>
    <property type="match status" value="1"/>
</dbReference>
<feature type="domain" description="NFACT RNA-binding" evidence="4">
    <location>
        <begin position="494"/>
        <end position="604"/>
    </location>
</feature>
<dbReference type="AlphaFoldDB" id="A0A162FJ10"/>
<dbReference type="GO" id="GO:0000049">
    <property type="term" value="F:tRNA binding"/>
    <property type="evidence" value="ECO:0007669"/>
    <property type="project" value="UniProtKB-UniRule"/>
</dbReference>
<feature type="compositionally biased region" description="Basic and acidic residues" evidence="3">
    <location>
        <begin position="268"/>
        <end position="277"/>
    </location>
</feature>
<evidence type="ECO:0000313" key="6">
    <source>
        <dbReference type="Proteomes" id="UP000077066"/>
    </source>
</evidence>
<keyword evidence="2" id="KW-0820">tRNA-binding</keyword>
<name>A0A162FJ10_9EURY</name>
<dbReference type="OrthoDB" id="10943at2157"/>
<dbReference type="SUPFAM" id="SSF46946">
    <property type="entry name" value="S13-like H2TH domain"/>
    <property type="match status" value="1"/>
</dbReference>
<feature type="coiled-coil region" evidence="2">
    <location>
        <begin position="158"/>
        <end position="185"/>
    </location>
</feature>
<dbReference type="GO" id="GO:0005737">
    <property type="term" value="C:cytoplasm"/>
    <property type="evidence" value="ECO:0007669"/>
    <property type="project" value="UniProtKB-ARBA"/>
</dbReference>
<dbReference type="Proteomes" id="UP000077066">
    <property type="component" value="Unassembled WGS sequence"/>
</dbReference>
<evidence type="ECO:0000256" key="2">
    <source>
        <dbReference type="HAMAP-Rule" id="MF_00844"/>
    </source>
</evidence>
<accession>A0A162FJ10</accession>
<dbReference type="EMBL" id="LWMT01000265">
    <property type="protein sequence ID" value="KZX10710.1"/>
    <property type="molecule type" value="Genomic_DNA"/>
</dbReference>
<dbReference type="PATRIC" id="fig|55758.3.peg.1831"/>
<reference evidence="5 6" key="1">
    <citation type="submission" date="2016-04" db="EMBL/GenBank/DDBJ databases">
        <title>Genome sequence of Methanobrevibacter filiformis DSM 11501.</title>
        <authorList>
            <person name="Poehlein A."/>
            <person name="Seedorf H."/>
            <person name="Daniel R."/>
        </authorList>
    </citation>
    <scope>NUCLEOTIDE SEQUENCE [LARGE SCALE GENOMIC DNA]</scope>
    <source>
        <strain evidence="5 6">DSM 11501</strain>
    </source>
</reference>
<dbReference type="Pfam" id="PF05670">
    <property type="entry name" value="NFACT-R_1"/>
    <property type="match status" value="1"/>
</dbReference>
<dbReference type="PANTHER" id="PTHR15239">
    <property type="entry name" value="NUCLEAR EXPORT MEDIATOR FACTOR NEMF"/>
    <property type="match status" value="1"/>
</dbReference>
<keyword evidence="6" id="KW-1185">Reference proteome</keyword>
<dbReference type="Gene3D" id="2.30.310.10">
    <property type="entry name" value="ibrinogen binding protein from staphylococcus aureus domain"/>
    <property type="match status" value="1"/>
</dbReference>
<protein>
    <recommendedName>
        <fullName evidence="2">Archaeal Rqc2 homolog aRqcH</fullName>
        <shortName evidence="2">aRqcH</shortName>
    </recommendedName>
</protein>
<comment type="caution">
    <text evidence="5">The sequence shown here is derived from an EMBL/GenBank/DDBJ whole genome shotgun (WGS) entry which is preliminary data.</text>
</comment>
<sequence length="698" mass="80457">MKTMSNVDIFTVCYELNELLKGARVDKSFQPTKDTVIMRFHVAGTGRVDVVFQAGIRTHTTQYPLDNPTIPPSFPMLLRKKLKGANVVSIKQHHFDRIIEITMQKAETYTLIIELFSKGNIILLDQDKNIISPLKRKHWSDRDISSKKEYKYPPKKGINPLEVEKEELKELLKNSEEDLVRTLAKNGFGSVYSEEIILKTNIDKKTPSSQLTDDEIVIVYESLINTFEPLKKHEFKPNIILEDKKLVEDKKFENDEKNNENEEDNEDNEKNNEDKDKIAEKDVLPIDLKLYTEYKKEYFDNFNHAADEFFSEKVKKVITSEQETTWNKKVKKYSKRLKLQTDTLDGFGKTIEVSKKKGELLYTNYSQVENILNVIHNARLKEYSWIEIGRIFKKARKDSIGDAKIVESVDKLGNVVLDIEDIKIAIDSKKSIPENAELFYEKAKKAKRKIKGAKIAIENTKKQLAEMEAKKEIAMKKIMVPQKRIKKELKWFEKLRWFLSSDDHLVIGGRDANTNETIVRKYLDNNDIYLHADIHGAPSIAIKTQGDEIDENTLKESCVFAASFSTAWSKGYGTQDVYWVHPDQVSKTPESGEFVAKGAFIIRGKRNYIRGSNLKIAIGIVDYEGPRIMAGPIDAIKKHCEEYVIIKPGYDKKEKIAKEILHKINKDNILTLDDVVRVLPSGKCEIVKEPTYKKRINK</sequence>
<keyword evidence="2" id="KW-0694">RNA-binding</keyword>
<feature type="coiled-coil region" evidence="2">
    <location>
        <begin position="443"/>
        <end position="477"/>
    </location>
</feature>
<dbReference type="HAMAP" id="MF_00844_A">
    <property type="entry name" value="RqcH_A"/>
    <property type="match status" value="1"/>
</dbReference>
<evidence type="ECO:0000256" key="1">
    <source>
        <dbReference type="ARBA" id="ARBA00023054"/>
    </source>
</evidence>
<feature type="region of interest" description="Disordered" evidence="3">
    <location>
        <begin position="252"/>
        <end position="277"/>
    </location>
</feature>
<organism evidence="5 6">
    <name type="scientific">Methanobrevibacter filiformis</name>
    <dbReference type="NCBI Taxonomy" id="55758"/>
    <lineage>
        <taxon>Archaea</taxon>
        <taxon>Methanobacteriati</taxon>
        <taxon>Methanobacteriota</taxon>
        <taxon>Methanomada group</taxon>
        <taxon>Methanobacteria</taxon>
        <taxon>Methanobacteriales</taxon>
        <taxon>Methanobacteriaceae</taxon>
        <taxon>Methanobrevibacter</taxon>
    </lineage>
</organism>
<comment type="function">
    <text evidence="2">Probably part of the ribosome quality control system (RQC). May mediate the addition of alanine residues (Ala tailing) to incompletely synthesized nascent chains from stalled ribosomes, leading to their degradation.</text>
</comment>
<proteinExistence type="inferred from homology"/>
<keyword evidence="2" id="KW-0699">rRNA-binding</keyword>
<evidence type="ECO:0000313" key="5">
    <source>
        <dbReference type="EMBL" id="KZX10710.1"/>
    </source>
</evidence>
<dbReference type="RefSeq" id="WP_066973470.1">
    <property type="nucleotide sequence ID" value="NZ_LWMT01000265.1"/>
</dbReference>
<dbReference type="GO" id="GO:0043023">
    <property type="term" value="F:ribosomal large subunit binding"/>
    <property type="evidence" value="ECO:0007669"/>
    <property type="project" value="UniProtKB-UniRule"/>
</dbReference>
<dbReference type="InterPro" id="IPR043681">
    <property type="entry name" value="RqcH_archaeal"/>
</dbReference>
<dbReference type="GO" id="GO:0072344">
    <property type="term" value="P:rescue of stalled ribosome"/>
    <property type="evidence" value="ECO:0007669"/>
    <property type="project" value="UniProtKB-UniRule"/>
</dbReference>
<dbReference type="STRING" id="55758.MBFIL_16220"/>
<evidence type="ECO:0000256" key="3">
    <source>
        <dbReference type="SAM" id="MobiDB-lite"/>
    </source>
</evidence>
<comment type="subunit">
    <text evidence="2">Associates with stalled 50S ribosomal subunits.</text>
</comment>
<keyword evidence="1 2" id="KW-0175">Coiled coil</keyword>
<comment type="similarity">
    <text evidence="2">Belongs to the NEMF family.</text>
</comment>
<dbReference type="Pfam" id="PF05833">
    <property type="entry name" value="NFACT_N"/>
    <property type="match status" value="2"/>
</dbReference>
<dbReference type="GO" id="GO:0019843">
    <property type="term" value="F:rRNA binding"/>
    <property type="evidence" value="ECO:0007669"/>
    <property type="project" value="UniProtKB-UniRule"/>
</dbReference>
<dbReference type="PANTHER" id="PTHR15239:SF6">
    <property type="entry name" value="RIBOSOME QUALITY CONTROL COMPLEX SUBUNIT NEMF"/>
    <property type="match status" value="1"/>
</dbReference>
<dbReference type="GO" id="GO:1990112">
    <property type="term" value="C:RQC complex"/>
    <property type="evidence" value="ECO:0007669"/>
    <property type="project" value="TreeGrafter"/>
</dbReference>
<dbReference type="InterPro" id="IPR010979">
    <property type="entry name" value="Ribosomal_uS13-like_H2TH"/>
</dbReference>
<dbReference type="InterPro" id="IPR051608">
    <property type="entry name" value="RQC_Subunit_NEMF"/>
</dbReference>
<dbReference type="InterPro" id="IPR008532">
    <property type="entry name" value="NFACT_RNA-bd"/>
</dbReference>
<keyword evidence="2" id="KW-0648">Protein biosynthesis</keyword>
<evidence type="ECO:0000259" key="4">
    <source>
        <dbReference type="Pfam" id="PF05670"/>
    </source>
</evidence>
<dbReference type="NCBIfam" id="NF041120">
    <property type="entry name" value="RqcH_arch"/>
    <property type="match status" value="1"/>
</dbReference>